<dbReference type="HOGENOM" id="CLU_064433_0_0_1"/>
<dbReference type="OMA" id="QWAALSM"/>
<accession>W3WPW3</accession>
<proteinExistence type="predicted"/>
<dbReference type="GeneID" id="19277786"/>
<keyword evidence="3" id="KW-1185">Reference proteome</keyword>
<dbReference type="KEGG" id="pfy:PFICI_12773"/>
<dbReference type="Pfam" id="PF18795">
    <property type="entry name" value="HSM3_N"/>
    <property type="match status" value="1"/>
</dbReference>
<feature type="domain" description="DNA mismatch repair protein HSM3 N-terminal" evidence="1">
    <location>
        <begin position="32"/>
        <end position="118"/>
    </location>
</feature>
<dbReference type="Proteomes" id="UP000030651">
    <property type="component" value="Unassembled WGS sequence"/>
</dbReference>
<evidence type="ECO:0000313" key="3">
    <source>
        <dbReference type="Proteomes" id="UP000030651"/>
    </source>
</evidence>
<dbReference type="InParanoid" id="W3WPW3"/>
<protein>
    <recommendedName>
        <fullName evidence="1">DNA mismatch repair protein HSM3 N-terminal domain-containing protein</fullName>
    </recommendedName>
</protein>
<name>W3WPW3_PESFW</name>
<dbReference type="AlphaFoldDB" id="W3WPW3"/>
<evidence type="ECO:0000313" key="2">
    <source>
        <dbReference type="EMBL" id="ETS75829.1"/>
    </source>
</evidence>
<dbReference type="STRING" id="1229662.W3WPW3"/>
<organism evidence="2 3">
    <name type="scientific">Pestalotiopsis fici (strain W106-1 / CGMCC3.15140)</name>
    <dbReference type="NCBI Taxonomy" id="1229662"/>
    <lineage>
        <taxon>Eukaryota</taxon>
        <taxon>Fungi</taxon>
        <taxon>Dikarya</taxon>
        <taxon>Ascomycota</taxon>
        <taxon>Pezizomycotina</taxon>
        <taxon>Sordariomycetes</taxon>
        <taxon>Xylariomycetidae</taxon>
        <taxon>Amphisphaeriales</taxon>
        <taxon>Sporocadaceae</taxon>
        <taxon>Pestalotiopsis</taxon>
    </lineage>
</organism>
<dbReference type="RefSeq" id="XP_007839545.1">
    <property type="nucleotide sequence ID" value="XM_007841354.1"/>
</dbReference>
<dbReference type="EMBL" id="KI912118">
    <property type="protein sequence ID" value="ETS75829.1"/>
    <property type="molecule type" value="Genomic_DNA"/>
</dbReference>
<evidence type="ECO:0000259" key="1">
    <source>
        <dbReference type="Pfam" id="PF18795"/>
    </source>
</evidence>
<sequence length="362" mass="39698">MDDTVVPLTGVDELDKHLDQLIADPTLASNIKLFDNVTLQLTEVNIPPLIPRLLPKITEILKQYQQDPAILCELAIKLLGPLTFTQVMALASEDAIIQAMRSPAPSANLLAMAVLEKAAQSPGEAAILATLKNIVANFVVQWLSAPQVEVGEKGSKVLGDLLDVDCAVRPAQGVSLNGQEIVLRRPPGQGLVWRRIFHDRDIYGSILSLSSFGGHHHDAEGGLSDHQITLAQGRLLRLLPRLAALDLAAITKTEFPDLHERFTGEVEKNSNDEGLLQFAGLRMINNEDLLMHLSLIDFFETLVSIQRITPFSTYKTETLGVLLRQAVSRDPELKSAIISLPERTVPEEANDLRTFIGTLIRG</sequence>
<dbReference type="OrthoDB" id="4538483at2759"/>
<reference evidence="3" key="1">
    <citation type="journal article" date="2015" name="BMC Genomics">
        <title>Genomic and transcriptomic analysis of the endophytic fungus Pestalotiopsis fici reveals its lifestyle and high potential for synthesis of natural products.</title>
        <authorList>
            <person name="Wang X."/>
            <person name="Zhang X."/>
            <person name="Liu L."/>
            <person name="Xiang M."/>
            <person name="Wang W."/>
            <person name="Sun X."/>
            <person name="Che Y."/>
            <person name="Guo L."/>
            <person name="Liu G."/>
            <person name="Guo L."/>
            <person name="Wang C."/>
            <person name="Yin W.B."/>
            <person name="Stadler M."/>
            <person name="Zhang X."/>
            <person name="Liu X."/>
        </authorList>
    </citation>
    <scope>NUCLEOTIDE SEQUENCE [LARGE SCALE GENOMIC DNA]</scope>
    <source>
        <strain evidence="3">W106-1 / CGMCC3.15140</strain>
    </source>
</reference>
<dbReference type="Gene3D" id="1.25.10.50">
    <property type="match status" value="1"/>
</dbReference>
<gene>
    <name evidence="2" type="ORF">PFICI_12773</name>
</gene>
<dbReference type="InterPro" id="IPR041335">
    <property type="entry name" value="HSM3_N"/>
</dbReference>
<dbReference type="eggNOG" id="ENOG502S03U">
    <property type="taxonomic scope" value="Eukaryota"/>
</dbReference>